<evidence type="ECO:0000313" key="3">
    <source>
        <dbReference type="Proteomes" id="UP000327013"/>
    </source>
</evidence>
<accession>A0A5N6L461</accession>
<organism evidence="2 3">
    <name type="scientific">Carpinus fangiana</name>
    <dbReference type="NCBI Taxonomy" id="176857"/>
    <lineage>
        <taxon>Eukaryota</taxon>
        <taxon>Viridiplantae</taxon>
        <taxon>Streptophyta</taxon>
        <taxon>Embryophyta</taxon>
        <taxon>Tracheophyta</taxon>
        <taxon>Spermatophyta</taxon>
        <taxon>Magnoliopsida</taxon>
        <taxon>eudicotyledons</taxon>
        <taxon>Gunneridae</taxon>
        <taxon>Pentapetalae</taxon>
        <taxon>rosids</taxon>
        <taxon>fabids</taxon>
        <taxon>Fagales</taxon>
        <taxon>Betulaceae</taxon>
        <taxon>Carpinus</taxon>
    </lineage>
</organism>
<dbReference type="Proteomes" id="UP000327013">
    <property type="component" value="Unassembled WGS sequence"/>
</dbReference>
<dbReference type="AlphaFoldDB" id="A0A5N6L461"/>
<sequence length="219" mass="23029">MMISMRKKMTSTTMKSLMRDSLEKPFMIASCSSDGCGPGHSQGWQAKRCGGVDYLAAGRIVDGVGEVAGRTLSGSFSCSRRKSARPAQMEVVVTQAAIMFRGKAAQLKKESCASDVGRNARSLDEVGRGVAQDRDPSPSAPHTKPCLPLGCQPSRSGQWAVAVTTYRIAGVLVNGCGPAVDLGAQQGARGLLAQAPRSPCRIRHRCGINGLSTGEGCCR</sequence>
<proteinExistence type="predicted"/>
<feature type="compositionally biased region" description="Basic and acidic residues" evidence="1">
    <location>
        <begin position="123"/>
        <end position="136"/>
    </location>
</feature>
<gene>
    <name evidence="2" type="ORF">FH972_026383</name>
</gene>
<comment type="caution">
    <text evidence="2">The sequence shown here is derived from an EMBL/GenBank/DDBJ whole genome shotgun (WGS) entry which is preliminary data.</text>
</comment>
<name>A0A5N6L461_9ROSI</name>
<feature type="region of interest" description="Disordered" evidence="1">
    <location>
        <begin position="123"/>
        <end position="147"/>
    </location>
</feature>
<evidence type="ECO:0000313" key="2">
    <source>
        <dbReference type="EMBL" id="KAB8698133.1"/>
    </source>
</evidence>
<dbReference type="EMBL" id="VIBQ01000089">
    <property type="protein sequence ID" value="KAB8698133.1"/>
    <property type="molecule type" value="Genomic_DNA"/>
</dbReference>
<evidence type="ECO:0000256" key="1">
    <source>
        <dbReference type="SAM" id="MobiDB-lite"/>
    </source>
</evidence>
<reference evidence="2 3" key="1">
    <citation type="submission" date="2019-06" db="EMBL/GenBank/DDBJ databases">
        <title>A chromosomal-level reference genome of Carpinus fangiana (Coryloideae, Betulaceae).</title>
        <authorList>
            <person name="Yang X."/>
            <person name="Wang Z."/>
            <person name="Zhang L."/>
            <person name="Hao G."/>
            <person name="Liu J."/>
            <person name="Yang Y."/>
        </authorList>
    </citation>
    <scope>NUCLEOTIDE SEQUENCE [LARGE SCALE GENOMIC DNA]</scope>
    <source>
        <strain evidence="2">Cfa_2016G</strain>
        <tissue evidence="2">Leaf</tissue>
    </source>
</reference>
<protein>
    <submittedName>
        <fullName evidence="2">Uncharacterized protein</fullName>
    </submittedName>
</protein>
<keyword evidence="3" id="KW-1185">Reference proteome</keyword>